<feature type="domain" description="G-protein coupled receptors family 2 profile 2" evidence="6">
    <location>
        <begin position="2"/>
        <end position="257"/>
    </location>
</feature>
<keyword evidence="4 5" id="KW-0472">Membrane</keyword>
<dbReference type="InterPro" id="IPR050332">
    <property type="entry name" value="GPCR_2"/>
</dbReference>
<dbReference type="HOGENOM" id="CLU_002753_4_1_1"/>
<dbReference type="GO" id="GO:0008528">
    <property type="term" value="F:G protein-coupled peptide receptor activity"/>
    <property type="evidence" value="ECO:0007669"/>
    <property type="project" value="TreeGrafter"/>
</dbReference>
<dbReference type="STRING" id="225164.V4AR36"/>
<dbReference type="AlphaFoldDB" id="V4AR36"/>
<name>V4AR36_LOTGI</name>
<organism evidence="7 8">
    <name type="scientific">Lottia gigantea</name>
    <name type="common">Giant owl limpet</name>
    <dbReference type="NCBI Taxonomy" id="225164"/>
    <lineage>
        <taxon>Eukaryota</taxon>
        <taxon>Metazoa</taxon>
        <taxon>Spiralia</taxon>
        <taxon>Lophotrochozoa</taxon>
        <taxon>Mollusca</taxon>
        <taxon>Gastropoda</taxon>
        <taxon>Patellogastropoda</taxon>
        <taxon>Lottioidea</taxon>
        <taxon>Lottiidae</taxon>
        <taxon>Lottia</taxon>
    </lineage>
</organism>
<dbReference type="GO" id="GO:0005886">
    <property type="term" value="C:plasma membrane"/>
    <property type="evidence" value="ECO:0007669"/>
    <property type="project" value="TreeGrafter"/>
</dbReference>
<comment type="subcellular location">
    <subcellularLocation>
        <location evidence="1">Membrane</location>
        <topology evidence="1">Multi-pass membrane protein</topology>
    </subcellularLocation>
</comment>
<feature type="transmembrane region" description="Helical" evidence="5">
    <location>
        <begin position="81"/>
        <end position="103"/>
    </location>
</feature>
<dbReference type="Proteomes" id="UP000030746">
    <property type="component" value="Unassembled WGS sequence"/>
</dbReference>
<dbReference type="Gene3D" id="1.20.1070.10">
    <property type="entry name" value="Rhodopsin 7-helix transmembrane proteins"/>
    <property type="match status" value="1"/>
</dbReference>
<feature type="non-terminal residue" evidence="7">
    <location>
        <position position="1"/>
    </location>
</feature>
<feature type="transmembrane region" description="Helical" evidence="5">
    <location>
        <begin position="155"/>
        <end position="181"/>
    </location>
</feature>
<sequence>RVKVLYIIGYSLSLATLILATNIECFLPFCRRLRCPRNLIHVNLFLVYLFRAFISLLKEILLVGDIGFPNDHVGCKTFFTMLNYMILTSIIWIFIEGLYLQLLLSLSVHIKKLKLRWFILLGWGLPVIFAVAWGVARYYYDDSYCWNVAHYQKNLYWIIRGPIVIAVIMTFLIFVNILRLLFTKLTAVNCPSSRRYRYRRLAKSTIILVPLFAVYYMGFIWLPDDLDPLSQLIELYIEMLFNSFQGFLVALLFCFLNAEVQNEIKKKWYRHVLKR</sequence>
<dbReference type="RefSeq" id="XP_009049618.1">
    <property type="nucleotide sequence ID" value="XM_009051370.1"/>
</dbReference>
<dbReference type="PANTHER" id="PTHR45620:SF1">
    <property type="entry name" value="G-PROTEIN COUPLED RECEPTORS FAMILY 2 PROFILE 2 DOMAIN-CONTAINING PROTEIN"/>
    <property type="match status" value="1"/>
</dbReference>
<dbReference type="EMBL" id="KB200955">
    <property type="protein sequence ID" value="ESO99712.1"/>
    <property type="molecule type" value="Genomic_DNA"/>
</dbReference>
<dbReference type="OMA" id="PRPDVAC"/>
<evidence type="ECO:0000313" key="7">
    <source>
        <dbReference type="EMBL" id="ESO99712.1"/>
    </source>
</evidence>
<protein>
    <recommendedName>
        <fullName evidence="6">G-protein coupled receptors family 2 profile 2 domain-containing protein</fullName>
    </recommendedName>
</protein>
<reference evidence="7 8" key="1">
    <citation type="journal article" date="2013" name="Nature">
        <title>Insights into bilaterian evolution from three spiralian genomes.</title>
        <authorList>
            <person name="Simakov O."/>
            <person name="Marletaz F."/>
            <person name="Cho S.J."/>
            <person name="Edsinger-Gonzales E."/>
            <person name="Havlak P."/>
            <person name="Hellsten U."/>
            <person name="Kuo D.H."/>
            <person name="Larsson T."/>
            <person name="Lv J."/>
            <person name="Arendt D."/>
            <person name="Savage R."/>
            <person name="Osoegawa K."/>
            <person name="de Jong P."/>
            <person name="Grimwood J."/>
            <person name="Chapman J.A."/>
            <person name="Shapiro H."/>
            <person name="Aerts A."/>
            <person name="Otillar R.P."/>
            <person name="Terry A.Y."/>
            <person name="Boore J.L."/>
            <person name="Grigoriev I.V."/>
            <person name="Lindberg D.R."/>
            <person name="Seaver E.C."/>
            <person name="Weisblat D.A."/>
            <person name="Putnam N.H."/>
            <person name="Rokhsar D.S."/>
        </authorList>
    </citation>
    <scope>NUCLEOTIDE SEQUENCE [LARGE SCALE GENOMIC DNA]</scope>
</reference>
<feature type="transmembrane region" description="Helical" evidence="5">
    <location>
        <begin position="235"/>
        <end position="258"/>
    </location>
</feature>
<dbReference type="GO" id="GO:0007188">
    <property type="term" value="P:adenylate cyclase-modulating G protein-coupled receptor signaling pathway"/>
    <property type="evidence" value="ECO:0007669"/>
    <property type="project" value="TreeGrafter"/>
</dbReference>
<evidence type="ECO:0000256" key="3">
    <source>
        <dbReference type="ARBA" id="ARBA00022989"/>
    </source>
</evidence>
<evidence type="ECO:0000256" key="2">
    <source>
        <dbReference type="ARBA" id="ARBA00022692"/>
    </source>
</evidence>
<dbReference type="PROSITE" id="PS00650">
    <property type="entry name" value="G_PROTEIN_RECEP_F2_2"/>
    <property type="match status" value="1"/>
</dbReference>
<evidence type="ECO:0000256" key="1">
    <source>
        <dbReference type="ARBA" id="ARBA00004141"/>
    </source>
</evidence>
<evidence type="ECO:0000256" key="4">
    <source>
        <dbReference type="ARBA" id="ARBA00023136"/>
    </source>
</evidence>
<dbReference type="OrthoDB" id="6022368at2759"/>
<keyword evidence="8" id="KW-1185">Reference proteome</keyword>
<feature type="transmembrane region" description="Helical" evidence="5">
    <location>
        <begin position="39"/>
        <end position="61"/>
    </location>
</feature>
<feature type="transmembrane region" description="Helical" evidence="5">
    <location>
        <begin position="6"/>
        <end position="27"/>
    </location>
</feature>
<dbReference type="GO" id="GO:0017046">
    <property type="term" value="F:peptide hormone binding"/>
    <property type="evidence" value="ECO:0007669"/>
    <property type="project" value="TreeGrafter"/>
</dbReference>
<keyword evidence="2 5" id="KW-0812">Transmembrane</keyword>
<dbReference type="PRINTS" id="PR00249">
    <property type="entry name" value="GPCRSECRETIN"/>
</dbReference>
<feature type="non-terminal residue" evidence="7">
    <location>
        <position position="275"/>
    </location>
</feature>
<feature type="transmembrane region" description="Helical" evidence="5">
    <location>
        <begin position="115"/>
        <end position="135"/>
    </location>
</feature>
<dbReference type="GeneID" id="20234477"/>
<dbReference type="CTD" id="20234477"/>
<evidence type="ECO:0000313" key="8">
    <source>
        <dbReference type="Proteomes" id="UP000030746"/>
    </source>
</evidence>
<dbReference type="Pfam" id="PF00002">
    <property type="entry name" value="7tm_2"/>
    <property type="match status" value="1"/>
</dbReference>
<evidence type="ECO:0000256" key="5">
    <source>
        <dbReference type="SAM" id="Phobius"/>
    </source>
</evidence>
<keyword evidence="3 5" id="KW-1133">Transmembrane helix</keyword>
<feature type="transmembrane region" description="Helical" evidence="5">
    <location>
        <begin position="201"/>
        <end position="223"/>
    </location>
</feature>
<dbReference type="InterPro" id="IPR017981">
    <property type="entry name" value="GPCR_2-like_7TM"/>
</dbReference>
<accession>V4AR36</accession>
<dbReference type="PANTHER" id="PTHR45620">
    <property type="entry name" value="PDF RECEPTOR-LIKE PROTEIN-RELATED"/>
    <property type="match status" value="1"/>
</dbReference>
<dbReference type="InterPro" id="IPR000832">
    <property type="entry name" value="GPCR_2_secretin-like"/>
</dbReference>
<dbReference type="SUPFAM" id="SSF81321">
    <property type="entry name" value="Family A G protein-coupled receptor-like"/>
    <property type="match status" value="1"/>
</dbReference>
<dbReference type="KEGG" id="lgi:LOTGIDRAFT_141719"/>
<dbReference type="GO" id="GO:0007166">
    <property type="term" value="P:cell surface receptor signaling pathway"/>
    <property type="evidence" value="ECO:0007669"/>
    <property type="project" value="InterPro"/>
</dbReference>
<proteinExistence type="predicted"/>
<dbReference type="PROSITE" id="PS50261">
    <property type="entry name" value="G_PROTEIN_RECEP_F2_4"/>
    <property type="match status" value="1"/>
</dbReference>
<gene>
    <name evidence="7" type="ORF">LOTGIDRAFT_141719</name>
</gene>
<evidence type="ECO:0000259" key="6">
    <source>
        <dbReference type="PROSITE" id="PS50261"/>
    </source>
</evidence>
<dbReference type="InterPro" id="IPR017983">
    <property type="entry name" value="GPCR_2_secretin-like_CS"/>
</dbReference>